<gene>
    <name evidence="1" type="ORF">SAMN05444165_2441</name>
</gene>
<dbReference type="RefSeq" id="WP_074295890.1">
    <property type="nucleotide sequence ID" value="NZ_FSRU01000001.1"/>
</dbReference>
<name>A0A1N6ISI5_9BURK</name>
<keyword evidence="2" id="KW-1185">Reference proteome</keyword>
<organism evidence="1 2">
    <name type="scientific">Paraburkholderia phenazinium</name>
    <dbReference type="NCBI Taxonomy" id="60549"/>
    <lineage>
        <taxon>Bacteria</taxon>
        <taxon>Pseudomonadati</taxon>
        <taxon>Pseudomonadota</taxon>
        <taxon>Betaproteobacteria</taxon>
        <taxon>Burkholderiales</taxon>
        <taxon>Burkholderiaceae</taxon>
        <taxon>Paraburkholderia</taxon>
    </lineage>
</organism>
<protein>
    <submittedName>
        <fullName evidence="1">Uncharacterized protein</fullName>
    </submittedName>
</protein>
<sequence length="122" mass="13305">MLNFKPNLPITEKLAIEDGEKKSFKEFLKSQQGATALQITALALKSNLTTTIAGISSAAAIFGGKETEQSFAQGVKEIVQSEGFTDELSQSIGIPLRDETEDQFVVRAKAKMTDLLRKKLSK</sequence>
<dbReference type="EMBL" id="FSRU01000001">
    <property type="protein sequence ID" value="SIO34945.1"/>
    <property type="molecule type" value="Genomic_DNA"/>
</dbReference>
<accession>A0A1N6ISI5</accession>
<proteinExistence type="predicted"/>
<dbReference type="AlphaFoldDB" id="A0A1N6ISI5"/>
<evidence type="ECO:0000313" key="2">
    <source>
        <dbReference type="Proteomes" id="UP000185151"/>
    </source>
</evidence>
<dbReference type="Proteomes" id="UP000185151">
    <property type="component" value="Unassembled WGS sequence"/>
</dbReference>
<evidence type="ECO:0000313" key="1">
    <source>
        <dbReference type="EMBL" id="SIO34945.1"/>
    </source>
</evidence>
<reference evidence="1 2" key="1">
    <citation type="submission" date="2016-11" db="EMBL/GenBank/DDBJ databases">
        <authorList>
            <person name="Jaros S."/>
            <person name="Januszkiewicz K."/>
            <person name="Wedrychowicz H."/>
        </authorList>
    </citation>
    <scope>NUCLEOTIDE SEQUENCE [LARGE SCALE GENOMIC DNA]</scope>
    <source>
        <strain evidence="1 2">GAS95</strain>
    </source>
</reference>